<gene>
    <name evidence="9 11" type="primary">cas2</name>
    <name evidence="11" type="ORF">K1J50_05950</name>
</gene>
<dbReference type="NCBIfam" id="TIGR01573">
    <property type="entry name" value="cas2"/>
    <property type="match status" value="1"/>
</dbReference>
<evidence type="ECO:0000256" key="4">
    <source>
        <dbReference type="ARBA" id="ARBA00022723"/>
    </source>
</evidence>
<dbReference type="HAMAP" id="MF_01471">
    <property type="entry name" value="Cas2"/>
    <property type="match status" value="1"/>
</dbReference>
<keyword evidence="4 9" id="KW-0479">Metal-binding</keyword>
<organism evidence="11 12">
    <name type="scientific">Caldovatus aquaticus</name>
    <dbReference type="NCBI Taxonomy" id="2865671"/>
    <lineage>
        <taxon>Bacteria</taxon>
        <taxon>Pseudomonadati</taxon>
        <taxon>Pseudomonadota</taxon>
        <taxon>Alphaproteobacteria</taxon>
        <taxon>Acetobacterales</taxon>
        <taxon>Roseomonadaceae</taxon>
        <taxon>Caldovatus</taxon>
    </lineage>
</organism>
<comment type="similarity">
    <text evidence="2 9">Belongs to the CRISPR-associated endoribonuclease Cas2 protein family.</text>
</comment>
<feature type="binding site" evidence="9">
    <location>
        <position position="12"/>
    </location>
    <ligand>
        <name>Mg(2+)</name>
        <dbReference type="ChEBI" id="CHEBI:18420"/>
        <note>catalytic</note>
    </ligand>
</feature>
<keyword evidence="12" id="KW-1185">Reference proteome</keyword>
<dbReference type="EC" id="3.1.-.-" evidence="9"/>
<feature type="region of interest" description="Disordered" evidence="10">
    <location>
        <begin position="100"/>
        <end position="137"/>
    </location>
</feature>
<dbReference type="Proteomes" id="UP001519924">
    <property type="component" value="Unassembled WGS sequence"/>
</dbReference>
<dbReference type="InterPro" id="IPR021127">
    <property type="entry name" value="CRISPR_associated_Cas2"/>
</dbReference>
<evidence type="ECO:0000256" key="3">
    <source>
        <dbReference type="ARBA" id="ARBA00022722"/>
    </source>
</evidence>
<evidence type="ECO:0000256" key="2">
    <source>
        <dbReference type="ARBA" id="ARBA00009959"/>
    </source>
</evidence>
<evidence type="ECO:0000313" key="11">
    <source>
        <dbReference type="EMBL" id="MBW8269027.1"/>
    </source>
</evidence>
<comment type="caution">
    <text evidence="11">The sequence shown here is derived from an EMBL/GenBank/DDBJ whole genome shotgun (WGS) entry which is preliminary data.</text>
</comment>
<keyword evidence="6 9" id="KW-0378">Hydrolase</keyword>
<comment type="subunit">
    <text evidence="9">Homodimer, forms a heterotetramer with a Cas1 homodimer.</text>
</comment>
<evidence type="ECO:0000313" key="12">
    <source>
        <dbReference type="Proteomes" id="UP001519924"/>
    </source>
</evidence>
<dbReference type="EMBL" id="JAHZUY010000009">
    <property type="protein sequence ID" value="MBW8269027.1"/>
    <property type="molecule type" value="Genomic_DNA"/>
</dbReference>
<comment type="function">
    <text evidence="9">CRISPR (clustered regularly interspaced short palindromic repeat), is an adaptive immune system that provides protection against mobile genetic elements (viruses, transposable elements and conjugative plasmids). CRISPR clusters contain sequences complementary to antecedent mobile elements and target invading nucleic acids. CRISPR clusters are transcribed and processed into CRISPR RNA (crRNA). Functions as a ssRNA-specific endoribonuclease. Involved in the integration of spacer DNA into the CRISPR cassette.</text>
</comment>
<keyword evidence="3 9" id="KW-0540">Nuclease</keyword>
<dbReference type="PANTHER" id="PTHR34405:SF3">
    <property type="entry name" value="CRISPR-ASSOCIATED ENDORIBONUCLEASE CAS2 3"/>
    <property type="match status" value="1"/>
</dbReference>
<evidence type="ECO:0000256" key="9">
    <source>
        <dbReference type="HAMAP-Rule" id="MF_01471"/>
    </source>
</evidence>
<dbReference type="InterPro" id="IPR019199">
    <property type="entry name" value="Virulence_VapD/CRISPR_Cas2"/>
</dbReference>
<sequence length="137" mass="15337">MRARRAWIIGYDIASPRRLRRVARLLERRAVRIQYSLFAGCWTEAEFERLWKELAALIHPRRDDVRAWPVPEPPEVTTLGQGLPDGVWLGEGRVPGLQEVLGFGQGEGRPRARRRRTASAGASTPADASGKLLAGKE</sequence>
<keyword evidence="8 9" id="KW-0051">Antiviral defense</keyword>
<dbReference type="Gene3D" id="3.30.70.240">
    <property type="match status" value="1"/>
</dbReference>
<dbReference type="GO" id="GO:0004519">
    <property type="term" value="F:endonuclease activity"/>
    <property type="evidence" value="ECO:0007669"/>
    <property type="project" value="UniProtKB-KW"/>
</dbReference>
<reference evidence="11 12" key="1">
    <citation type="submission" date="2021-08" db="EMBL/GenBank/DDBJ databases">
        <title>Caldovatus sediminis gen. nov., sp. nov., a moderately thermophilic bacterium isolated from a hot spring.</title>
        <authorList>
            <person name="Hu C.-J."/>
            <person name="Li W.-J."/>
            <person name="Xian W.-D."/>
        </authorList>
    </citation>
    <scope>NUCLEOTIDE SEQUENCE [LARGE SCALE GENOMIC DNA]</scope>
    <source>
        <strain evidence="11 12">SYSU G05006</strain>
    </source>
</reference>
<evidence type="ECO:0000256" key="10">
    <source>
        <dbReference type="SAM" id="MobiDB-lite"/>
    </source>
</evidence>
<keyword evidence="5 9" id="KW-0255">Endonuclease</keyword>
<comment type="cofactor">
    <cofactor evidence="1 9">
        <name>Mg(2+)</name>
        <dbReference type="ChEBI" id="CHEBI:18420"/>
    </cofactor>
</comment>
<dbReference type="SUPFAM" id="SSF143430">
    <property type="entry name" value="TTP0101/SSO1404-like"/>
    <property type="match status" value="1"/>
</dbReference>
<name>A0ABS7F073_9PROT</name>
<evidence type="ECO:0000256" key="5">
    <source>
        <dbReference type="ARBA" id="ARBA00022759"/>
    </source>
</evidence>
<proteinExistence type="inferred from homology"/>
<accession>A0ABS7F073</accession>
<evidence type="ECO:0000256" key="1">
    <source>
        <dbReference type="ARBA" id="ARBA00001946"/>
    </source>
</evidence>
<dbReference type="CDD" id="cd09725">
    <property type="entry name" value="Cas2_I_II_III"/>
    <property type="match status" value="1"/>
</dbReference>
<protein>
    <recommendedName>
        <fullName evidence="9">CRISPR-associated endoribonuclease Cas2</fullName>
        <ecNumber evidence="9">3.1.-.-</ecNumber>
    </recommendedName>
</protein>
<evidence type="ECO:0000256" key="7">
    <source>
        <dbReference type="ARBA" id="ARBA00022842"/>
    </source>
</evidence>
<evidence type="ECO:0000256" key="6">
    <source>
        <dbReference type="ARBA" id="ARBA00022801"/>
    </source>
</evidence>
<evidence type="ECO:0000256" key="8">
    <source>
        <dbReference type="ARBA" id="ARBA00023118"/>
    </source>
</evidence>
<dbReference type="Pfam" id="PF09827">
    <property type="entry name" value="CRISPR_Cas2"/>
    <property type="match status" value="1"/>
</dbReference>
<keyword evidence="7 9" id="KW-0460">Magnesium</keyword>
<dbReference type="PANTHER" id="PTHR34405">
    <property type="entry name" value="CRISPR-ASSOCIATED ENDORIBONUCLEASE CAS2"/>
    <property type="match status" value="1"/>
</dbReference>
<dbReference type="RefSeq" id="WP_220116681.1">
    <property type="nucleotide sequence ID" value="NZ_JAHZUY010000009.1"/>
</dbReference>